<gene>
    <name evidence="6" type="ORF">V5E97_23315</name>
</gene>
<dbReference type="InterPro" id="IPR001404">
    <property type="entry name" value="Hsp90_fam"/>
</dbReference>
<evidence type="ECO:0000256" key="3">
    <source>
        <dbReference type="ARBA" id="ARBA00022840"/>
    </source>
</evidence>
<protein>
    <submittedName>
        <fullName evidence="6">ATP-binding protein</fullName>
    </submittedName>
</protein>
<dbReference type="PRINTS" id="PR00775">
    <property type="entry name" value="HEATSHOCK90"/>
</dbReference>
<keyword evidence="3 5" id="KW-0067">ATP-binding</keyword>
<proteinExistence type="inferred from homology"/>
<name>A0AAU7C7M3_9BACT</name>
<accession>A0AAU7C7M3</accession>
<evidence type="ECO:0000256" key="5">
    <source>
        <dbReference type="PIRSR" id="PIRSR002583-1"/>
    </source>
</evidence>
<dbReference type="GO" id="GO:0051082">
    <property type="term" value="F:unfolded protein binding"/>
    <property type="evidence" value="ECO:0007669"/>
    <property type="project" value="InterPro"/>
</dbReference>
<evidence type="ECO:0000256" key="2">
    <source>
        <dbReference type="ARBA" id="ARBA00022741"/>
    </source>
</evidence>
<sequence>MTSWKRRIPFRVDIVGVIEILGSALYSRPESAVRELIQNAHDAIVRRRRTDLGYQGRIDIEQDRVEHTLCFQDDGIGLSAEEAETYLSTLGIGITGMMRGRGAASPAVVSKGTDDNLIGMFGVGLFSAFMLADRVVVESRKAEDSEGVRWEAGPGSEIELSNITRERPGTTVTLFLKSEHSRLAEQPDFLEAIIKEYADFLQIPIHLNSSSARANQRHSEWFDPTPDCEALELELETHFGETPLDVIPIRREQPTAVAGALYVTPQRTPGFAGESVVTATVRRMVISRKIQGLLPEWAPFLRGVLEVNGCTPTLSREDLVRDDVFRQVRAMLESLLYEHLERLALEDRARLESILTWHRYTLAGAALTERRLRDLLRRTYRIPTSQGLLTFDQIIPRSEADPLFEAEAKYVLWYNTDRRQEGWVNTLFGGHSVPCVHALRSFEESLLAAMTADMTSEGDTVDLRLASPGSPGFAMAILGMTDLEDVSADWQDFLGADAKILSASFREDRPVMAFLNERSELLKTLVDLKQAEAIPSGFQRMIDAHLGNGPVGRNEVILNRDHRLVARALSQRTSAPLASTLRLLVSQALASAGASPTRAAIRQQAEDLDWIADALWGRQP</sequence>
<evidence type="ECO:0000313" key="6">
    <source>
        <dbReference type="EMBL" id="XBH01279.1"/>
    </source>
</evidence>
<reference evidence="6" key="1">
    <citation type="submission" date="2024-05" db="EMBL/GenBank/DDBJ databases">
        <title>Planctomycetes of the genus Singulisphaera possess chitinolytic capabilities.</title>
        <authorList>
            <person name="Ivanova A."/>
        </authorList>
    </citation>
    <scope>NUCLEOTIDE SEQUENCE</scope>
    <source>
        <strain evidence="6">Ch08T</strain>
    </source>
</reference>
<dbReference type="GO" id="GO:0005524">
    <property type="term" value="F:ATP binding"/>
    <property type="evidence" value="ECO:0007669"/>
    <property type="project" value="UniProtKB-KW"/>
</dbReference>
<dbReference type="SUPFAM" id="SSF54211">
    <property type="entry name" value="Ribosomal protein S5 domain 2-like"/>
    <property type="match status" value="1"/>
</dbReference>
<organism evidence="6">
    <name type="scientific">Singulisphaera sp. Ch08</name>
    <dbReference type="NCBI Taxonomy" id="3120278"/>
    <lineage>
        <taxon>Bacteria</taxon>
        <taxon>Pseudomonadati</taxon>
        <taxon>Planctomycetota</taxon>
        <taxon>Planctomycetia</taxon>
        <taxon>Isosphaerales</taxon>
        <taxon>Isosphaeraceae</taxon>
        <taxon>Singulisphaera</taxon>
    </lineage>
</organism>
<dbReference type="PANTHER" id="PTHR11528">
    <property type="entry name" value="HEAT SHOCK PROTEIN 90 FAMILY MEMBER"/>
    <property type="match status" value="1"/>
</dbReference>
<keyword evidence="4" id="KW-0143">Chaperone</keyword>
<dbReference type="Gene3D" id="3.30.230.80">
    <property type="match status" value="1"/>
</dbReference>
<dbReference type="Pfam" id="PF13589">
    <property type="entry name" value="HATPase_c_3"/>
    <property type="match status" value="1"/>
</dbReference>
<dbReference type="RefSeq" id="WP_406693974.1">
    <property type="nucleotide sequence ID" value="NZ_CP155447.1"/>
</dbReference>
<dbReference type="EMBL" id="CP155447">
    <property type="protein sequence ID" value="XBH01279.1"/>
    <property type="molecule type" value="Genomic_DNA"/>
</dbReference>
<dbReference type="Gene3D" id="3.30.565.10">
    <property type="entry name" value="Histidine kinase-like ATPase, C-terminal domain"/>
    <property type="match status" value="1"/>
</dbReference>
<comment type="similarity">
    <text evidence="1">Belongs to the heat shock protein 90 family.</text>
</comment>
<dbReference type="InterPro" id="IPR036890">
    <property type="entry name" value="HATPase_C_sf"/>
</dbReference>
<dbReference type="InterPro" id="IPR020575">
    <property type="entry name" value="Hsp90_N"/>
</dbReference>
<dbReference type="GO" id="GO:0140662">
    <property type="term" value="F:ATP-dependent protein folding chaperone"/>
    <property type="evidence" value="ECO:0007669"/>
    <property type="project" value="InterPro"/>
</dbReference>
<dbReference type="SUPFAM" id="SSF55874">
    <property type="entry name" value="ATPase domain of HSP90 chaperone/DNA topoisomerase II/histidine kinase"/>
    <property type="match status" value="1"/>
</dbReference>
<feature type="binding site" evidence="5">
    <location>
        <position position="35"/>
    </location>
    <ligand>
        <name>ATP</name>
        <dbReference type="ChEBI" id="CHEBI:30616"/>
    </ligand>
</feature>
<dbReference type="AlphaFoldDB" id="A0AAU7C7M3"/>
<evidence type="ECO:0000256" key="4">
    <source>
        <dbReference type="ARBA" id="ARBA00023186"/>
    </source>
</evidence>
<keyword evidence="2 5" id="KW-0547">Nucleotide-binding</keyword>
<evidence type="ECO:0000256" key="1">
    <source>
        <dbReference type="ARBA" id="ARBA00008239"/>
    </source>
</evidence>
<feature type="binding site" evidence="5">
    <location>
        <position position="39"/>
    </location>
    <ligand>
        <name>ATP</name>
        <dbReference type="ChEBI" id="CHEBI:30616"/>
    </ligand>
</feature>
<feature type="binding site" evidence="5">
    <location>
        <position position="73"/>
    </location>
    <ligand>
        <name>ATP</name>
        <dbReference type="ChEBI" id="CHEBI:30616"/>
    </ligand>
</feature>
<dbReference type="InterPro" id="IPR020568">
    <property type="entry name" value="Ribosomal_Su5_D2-typ_SF"/>
</dbReference>
<feature type="binding site" evidence="5">
    <location>
        <position position="170"/>
    </location>
    <ligand>
        <name>ATP</name>
        <dbReference type="ChEBI" id="CHEBI:30616"/>
    </ligand>
</feature>
<dbReference type="GO" id="GO:0016887">
    <property type="term" value="F:ATP hydrolysis activity"/>
    <property type="evidence" value="ECO:0007669"/>
    <property type="project" value="InterPro"/>
</dbReference>